<gene>
    <name evidence="11" type="primary">truC</name>
    <name evidence="11" type="ORF">ABU178_15705</name>
</gene>
<evidence type="ECO:0000256" key="3">
    <source>
        <dbReference type="ARBA" id="ARBA00036607"/>
    </source>
</evidence>
<dbReference type="EMBL" id="JBGFSN010000005">
    <property type="protein sequence ID" value="MFH8135608.1"/>
    <property type="molecule type" value="Genomic_DNA"/>
</dbReference>
<dbReference type="Gene3D" id="3.30.2350.10">
    <property type="entry name" value="Pseudouridine synthase"/>
    <property type="match status" value="1"/>
</dbReference>
<evidence type="ECO:0000256" key="9">
    <source>
        <dbReference type="ARBA" id="ARBA00043049"/>
    </source>
</evidence>
<dbReference type="InterPro" id="IPR050188">
    <property type="entry name" value="RluA_PseudoU_synthase"/>
</dbReference>
<dbReference type="PROSITE" id="PS01129">
    <property type="entry name" value="PSI_RLU"/>
    <property type="match status" value="1"/>
</dbReference>
<dbReference type="RefSeq" id="WP_397216550.1">
    <property type="nucleotide sequence ID" value="NZ_JBGFSN010000005.1"/>
</dbReference>
<dbReference type="Pfam" id="PF00849">
    <property type="entry name" value="PseudoU_synth_2"/>
    <property type="match status" value="1"/>
</dbReference>
<feature type="domain" description="Pseudouridine synthase RsuA/RluA-like" evidence="10">
    <location>
        <begin position="11"/>
        <end position="170"/>
    </location>
</feature>
<evidence type="ECO:0000313" key="12">
    <source>
        <dbReference type="Proteomes" id="UP001611251"/>
    </source>
</evidence>
<proteinExistence type="predicted"/>
<dbReference type="InterPro" id="IPR020103">
    <property type="entry name" value="PsdUridine_synth_cat_dom_sf"/>
</dbReference>
<keyword evidence="12" id="KW-1185">Reference proteome</keyword>
<dbReference type="NCBIfam" id="NF008321">
    <property type="entry name" value="PRK11112.1"/>
    <property type="match status" value="1"/>
</dbReference>
<comment type="catalytic activity">
    <reaction evidence="3">
        <text>uridine(65) in tRNA = pseudouridine(65) in tRNA</text>
        <dbReference type="Rhea" id="RHEA:42536"/>
        <dbReference type="Rhea" id="RHEA-COMP:10103"/>
        <dbReference type="Rhea" id="RHEA-COMP:10104"/>
        <dbReference type="ChEBI" id="CHEBI:65314"/>
        <dbReference type="ChEBI" id="CHEBI:65315"/>
        <dbReference type="EC" id="5.4.99.26"/>
    </reaction>
</comment>
<evidence type="ECO:0000256" key="8">
    <source>
        <dbReference type="ARBA" id="ARBA00041975"/>
    </source>
</evidence>
<dbReference type="Proteomes" id="UP001611251">
    <property type="component" value="Unassembled WGS sequence"/>
</dbReference>
<evidence type="ECO:0000313" key="11">
    <source>
        <dbReference type="EMBL" id="MFH8135608.1"/>
    </source>
</evidence>
<dbReference type="PANTHER" id="PTHR21600:SF56">
    <property type="entry name" value="TRNA PSEUDOURIDINE SYNTHASE C"/>
    <property type="match status" value="1"/>
</dbReference>
<evidence type="ECO:0000256" key="1">
    <source>
        <dbReference type="ARBA" id="ARBA00022694"/>
    </source>
</evidence>
<keyword evidence="2 11" id="KW-0413">Isomerase</keyword>
<evidence type="ECO:0000256" key="2">
    <source>
        <dbReference type="ARBA" id="ARBA00023235"/>
    </source>
</evidence>
<name>A0ABW7PZL5_9GAMM</name>
<evidence type="ECO:0000256" key="7">
    <source>
        <dbReference type="ARBA" id="ARBA00041803"/>
    </source>
</evidence>
<dbReference type="EC" id="5.4.99.26" evidence="5"/>
<sequence length="259" mass="29599">MLEIIYQDEWLVAVNKPAGWLVHRSWLDRKEKVVVMQTVRDQIGQHVFTAHRLDRPTSGVLLMGLSSEVGRLLSQQFEQHQIQKTYHALLRGWLQQSGTLDYPLVEELDKIADKFATEERSAQPAMTDYRALACTEMPVAIGRYPTARYSLVELSPRTGRKHQLRRHMAHLRHPIIGDTTHGDLRQNRGAAEHFGCQRLMLHASALTLNHPVTGEPLVIRAGLDGVWQKMMQQFGWQEMIPDVPRVEFAPEASQDSISE</sequence>
<reference evidence="11 12" key="1">
    <citation type="submission" date="2024-08" db="EMBL/GenBank/DDBJ databases">
        <title>Pantoea ronii - a newly identified human opportunistic pathogen.</title>
        <authorList>
            <person name="Keidar-Friedman D."/>
            <person name="Sorek N."/>
            <person name="Leshin-Carmel D."/>
            <person name="Tsur A."/>
            <person name="Amsalem M."/>
            <person name="Tolkach D."/>
            <person name="Brosh-Nissimov T."/>
        </authorList>
    </citation>
    <scope>NUCLEOTIDE SEQUENCE [LARGE SCALE GENOMIC DNA]</scope>
    <source>
        <strain evidence="11 12">AA23256</strain>
    </source>
</reference>
<protein>
    <recommendedName>
        <fullName evidence="6">tRNA pseudouridine synthase C</fullName>
        <ecNumber evidence="5">5.4.99.26</ecNumber>
    </recommendedName>
    <alternativeName>
        <fullName evidence="8">tRNA pseudouridine(65) synthase</fullName>
    </alternativeName>
    <alternativeName>
        <fullName evidence="9">tRNA pseudouridylate synthase C</fullName>
    </alternativeName>
    <alternativeName>
        <fullName evidence="7">tRNA-uridine isomerase C</fullName>
    </alternativeName>
</protein>
<dbReference type="InterPro" id="IPR006224">
    <property type="entry name" value="PsdUridine_synth_RluA-like_CS"/>
</dbReference>
<organism evidence="11 12">
    <name type="scientific">Pantoea osteomyelitidis</name>
    <dbReference type="NCBI Taxonomy" id="3230026"/>
    <lineage>
        <taxon>Bacteria</taxon>
        <taxon>Pseudomonadati</taxon>
        <taxon>Pseudomonadota</taxon>
        <taxon>Gammaproteobacteria</taxon>
        <taxon>Enterobacterales</taxon>
        <taxon>Erwiniaceae</taxon>
        <taxon>Pantoea</taxon>
    </lineage>
</organism>
<comment type="function">
    <text evidence="4">Responsible for synthesis of pseudouridine from uracil-65 in transfer RNAs.</text>
</comment>
<evidence type="ECO:0000256" key="4">
    <source>
        <dbReference type="ARBA" id="ARBA00037670"/>
    </source>
</evidence>
<dbReference type="SUPFAM" id="SSF55120">
    <property type="entry name" value="Pseudouridine synthase"/>
    <property type="match status" value="1"/>
</dbReference>
<keyword evidence="1" id="KW-0819">tRNA processing</keyword>
<evidence type="ECO:0000256" key="5">
    <source>
        <dbReference type="ARBA" id="ARBA00038943"/>
    </source>
</evidence>
<evidence type="ECO:0000256" key="6">
    <source>
        <dbReference type="ARBA" id="ARBA00040675"/>
    </source>
</evidence>
<dbReference type="InterPro" id="IPR006145">
    <property type="entry name" value="PsdUridine_synth_RsuA/RluA"/>
</dbReference>
<comment type="caution">
    <text evidence="11">The sequence shown here is derived from an EMBL/GenBank/DDBJ whole genome shotgun (WGS) entry which is preliminary data.</text>
</comment>
<accession>A0ABW7PZL5</accession>
<evidence type="ECO:0000259" key="10">
    <source>
        <dbReference type="Pfam" id="PF00849"/>
    </source>
</evidence>
<dbReference type="GO" id="GO:0160149">
    <property type="term" value="F:tRNA pseudouridine(65) synthase activity"/>
    <property type="evidence" value="ECO:0007669"/>
    <property type="project" value="UniProtKB-EC"/>
</dbReference>
<dbReference type="PANTHER" id="PTHR21600">
    <property type="entry name" value="MITOCHONDRIAL RNA PSEUDOURIDINE SYNTHASE"/>
    <property type="match status" value="1"/>
</dbReference>
<dbReference type="CDD" id="cd02563">
    <property type="entry name" value="PseudoU_synth_TruC"/>
    <property type="match status" value="1"/>
</dbReference>